<name>A0A2P2K1L6_RHIMU</name>
<accession>A0A2P2K1L6</accession>
<reference evidence="1" key="1">
    <citation type="submission" date="2018-02" db="EMBL/GenBank/DDBJ databases">
        <title>Rhizophora mucronata_Transcriptome.</title>
        <authorList>
            <person name="Meera S.P."/>
            <person name="Sreeshan A."/>
            <person name="Augustine A."/>
        </authorList>
    </citation>
    <scope>NUCLEOTIDE SEQUENCE</scope>
    <source>
        <tissue evidence="1">Leaf</tissue>
    </source>
</reference>
<evidence type="ECO:0000313" key="1">
    <source>
        <dbReference type="EMBL" id="MBW99621.1"/>
    </source>
</evidence>
<dbReference type="GO" id="GO:0016853">
    <property type="term" value="F:isomerase activity"/>
    <property type="evidence" value="ECO:0007669"/>
    <property type="project" value="UniProtKB-KW"/>
</dbReference>
<dbReference type="EMBL" id="GGEC01019138">
    <property type="protein sequence ID" value="MBW99621.1"/>
    <property type="molecule type" value="Transcribed_RNA"/>
</dbReference>
<protein>
    <submittedName>
        <fullName evidence="1">Protein disulfide isomerase</fullName>
    </submittedName>
</protein>
<proteinExistence type="predicted"/>
<keyword evidence="1" id="KW-0413">Isomerase</keyword>
<organism evidence="1">
    <name type="scientific">Rhizophora mucronata</name>
    <name type="common">Asiatic mangrove</name>
    <dbReference type="NCBI Taxonomy" id="61149"/>
    <lineage>
        <taxon>Eukaryota</taxon>
        <taxon>Viridiplantae</taxon>
        <taxon>Streptophyta</taxon>
        <taxon>Embryophyta</taxon>
        <taxon>Tracheophyta</taxon>
        <taxon>Spermatophyta</taxon>
        <taxon>Magnoliopsida</taxon>
        <taxon>eudicotyledons</taxon>
        <taxon>Gunneridae</taxon>
        <taxon>Pentapetalae</taxon>
        <taxon>rosids</taxon>
        <taxon>fabids</taxon>
        <taxon>Malpighiales</taxon>
        <taxon>Rhizophoraceae</taxon>
        <taxon>Rhizophora</taxon>
    </lineage>
</organism>
<sequence length="70" mass="8448">MVHRIQQTRLLFHPGQPDQSYLVLIPPHWMELQLSLHLYLLQTSQIQQEFLQFAHLHTFWAARILQETTE</sequence>
<dbReference type="AlphaFoldDB" id="A0A2P2K1L6"/>